<organism evidence="1 2">
    <name type="scientific">Cichorium intybus</name>
    <name type="common">Chicory</name>
    <dbReference type="NCBI Taxonomy" id="13427"/>
    <lineage>
        <taxon>Eukaryota</taxon>
        <taxon>Viridiplantae</taxon>
        <taxon>Streptophyta</taxon>
        <taxon>Embryophyta</taxon>
        <taxon>Tracheophyta</taxon>
        <taxon>Spermatophyta</taxon>
        <taxon>Magnoliopsida</taxon>
        <taxon>eudicotyledons</taxon>
        <taxon>Gunneridae</taxon>
        <taxon>Pentapetalae</taxon>
        <taxon>asterids</taxon>
        <taxon>campanulids</taxon>
        <taxon>Asterales</taxon>
        <taxon>Asteraceae</taxon>
        <taxon>Cichorioideae</taxon>
        <taxon>Cichorieae</taxon>
        <taxon>Cichoriinae</taxon>
        <taxon>Cichorium</taxon>
    </lineage>
</organism>
<name>A0ACB9FBW1_CICIN</name>
<keyword evidence="2" id="KW-1185">Reference proteome</keyword>
<reference evidence="1 2" key="2">
    <citation type="journal article" date="2022" name="Mol. Ecol. Resour.">
        <title>The genomes of chicory, endive, great burdock and yacon provide insights into Asteraceae paleo-polyploidization history and plant inulin production.</title>
        <authorList>
            <person name="Fan W."/>
            <person name="Wang S."/>
            <person name="Wang H."/>
            <person name="Wang A."/>
            <person name="Jiang F."/>
            <person name="Liu H."/>
            <person name="Zhao H."/>
            <person name="Xu D."/>
            <person name="Zhang Y."/>
        </authorList>
    </citation>
    <scope>NUCLEOTIDE SEQUENCE [LARGE SCALE GENOMIC DNA]</scope>
    <source>
        <strain evidence="2">cv. Punajuju</strain>
        <tissue evidence="1">Leaves</tissue>
    </source>
</reference>
<dbReference type="Proteomes" id="UP001055811">
    <property type="component" value="Linkage Group LG03"/>
</dbReference>
<proteinExistence type="predicted"/>
<evidence type="ECO:0000313" key="1">
    <source>
        <dbReference type="EMBL" id="KAI3768258.1"/>
    </source>
</evidence>
<gene>
    <name evidence="1" type="ORF">L2E82_18794</name>
</gene>
<sequence>MTGLFTAPPTMATIAQASATATPTQVPIIGIACPTLTVTGIPPLSVTTLPKLAPSSEPTPSLTLSVYDNVKDKRILKLNGSNRIFDEFDDNDEDFVNLDLSFV</sequence>
<evidence type="ECO:0000313" key="2">
    <source>
        <dbReference type="Proteomes" id="UP001055811"/>
    </source>
</evidence>
<dbReference type="EMBL" id="CM042011">
    <property type="protein sequence ID" value="KAI3768258.1"/>
    <property type="molecule type" value="Genomic_DNA"/>
</dbReference>
<reference evidence="2" key="1">
    <citation type="journal article" date="2022" name="Mol. Ecol. Resour.">
        <title>The genomes of chicory, endive, great burdock and yacon provide insights into Asteraceae palaeo-polyploidization history and plant inulin production.</title>
        <authorList>
            <person name="Fan W."/>
            <person name="Wang S."/>
            <person name="Wang H."/>
            <person name="Wang A."/>
            <person name="Jiang F."/>
            <person name="Liu H."/>
            <person name="Zhao H."/>
            <person name="Xu D."/>
            <person name="Zhang Y."/>
        </authorList>
    </citation>
    <scope>NUCLEOTIDE SEQUENCE [LARGE SCALE GENOMIC DNA]</scope>
    <source>
        <strain evidence="2">cv. Punajuju</strain>
    </source>
</reference>
<accession>A0ACB9FBW1</accession>
<protein>
    <submittedName>
        <fullName evidence="1">Uncharacterized protein</fullName>
    </submittedName>
</protein>
<comment type="caution">
    <text evidence="1">The sequence shown here is derived from an EMBL/GenBank/DDBJ whole genome shotgun (WGS) entry which is preliminary data.</text>
</comment>